<evidence type="ECO:0000256" key="1">
    <source>
        <dbReference type="ARBA" id="ARBA00004225"/>
    </source>
</evidence>
<sequence>MEGQSESGAEKDLKTLISSYSNYVWKRVATFFPSSGSNFLGKISILYPQASRKRRPFLPLPLPAHSLDSSVVMTEACRICDVLEDIMEHIFLNLHNIQKNLQFWQSRAEGSNAQKAYFMMFERGSFAFINGTAQILRDCMAEGGSIQHLCQSASVHISERITVLTTLRSSLATFLAQVYMEVEKYGEELVEDPEKLLPFLLVTINDLFSKLEASIGHLHATRQGDSSIDGSHSFPVLFEKLPEVNQEGSQWTDCEIKDSINLIYQNLQKLDVYLSHMVAKHQKPRKITRYWVHYTCGAVGLSFCSIWLLRHSSLMGSSDLENWICEAKDSMVGFFNDHVEQPLLSIRDELFETFRKRHKGVMEVEEVQMTSNSLHRMLLAFSEQTKGQKLPENASDQEMLEIVMSRYEKELMHPIQNLVNGELARALLIQVQKLKLDIETAMLELDQILRANEINFAVLAALPAFILSFILLMLVRAWFKQVSNTESFTLELLPSLNYSRTLSSSSSLDWRRMYACLLPWIGGGDILILFLRSKEEISLSFSLGLRRTYPCPFIVSKERCPHPPPWVRGGDVPAILLFLPQDADELNHILFWALLGQFCLGFCWAHSELDPTVAQKVESDTLFLGWSLEILSFIFGLFILVIGRFPP</sequence>
<protein>
    <recommendedName>
        <fullName evidence="9">Protein DGS1, mitochondrial</fullName>
    </recommendedName>
</protein>
<evidence type="ECO:0000256" key="4">
    <source>
        <dbReference type="ARBA" id="ARBA00023128"/>
    </source>
</evidence>
<dbReference type="PANTHER" id="PTHR28234:SF1">
    <property type="entry name" value="NUCLEAR CONTROL OF ATPASE PROTEIN 2"/>
    <property type="match status" value="1"/>
</dbReference>
<dbReference type="AlphaFoldDB" id="A0AAP0MQB3"/>
<proteinExistence type="predicted"/>
<evidence type="ECO:0008006" key="9">
    <source>
        <dbReference type="Google" id="ProtNLM"/>
    </source>
</evidence>
<evidence type="ECO:0000313" key="7">
    <source>
        <dbReference type="EMBL" id="KAK9221295.1"/>
    </source>
</evidence>
<feature type="transmembrane region" description="Helical" evidence="6">
    <location>
        <begin position="456"/>
        <end position="479"/>
    </location>
</feature>
<dbReference type="Proteomes" id="UP001428341">
    <property type="component" value="Unassembled WGS sequence"/>
</dbReference>
<keyword evidence="8" id="KW-1185">Reference proteome</keyword>
<keyword evidence="5 6" id="KW-0472">Membrane</keyword>
<comment type="subcellular location">
    <subcellularLocation>
        <location evidence="1">Mitochondrion membrane</location>
        <topology evidence="1">Multi-pass membrane protein</topology>
    </subcellularLocation>
</comment>
<evidence type="ECO:0000313" key="8">
    <source>
        <dbReference type="Proteomes" id="UP001428341"/>
    </source>
</evidence>
<keyword evidence="3 6" id="KW-1133">Transmembrane helix</keyword>
<organism evidence="7 8">
    <name type="scientific">Citrus x changshan-huyou</name>
    <dbReference type="NCBI Taxonomy" id="2935761"/>
    <lineage>
        <taxon>Eukaryota</taxon>
        <taxon>Viridiplantae</taxon>
        <taxon>Streptophyta</taxon>
        <taxon>Embryophyta</taxon>
        <taxon>Tracheophyta</taxon>
        <taxon>Spermatophyta</taxon>
        <taxon>Magnoliopsida</taxon>
        <taxon>eudicotyledons</taxon>
        <taxon>Gunneridae</taxon>
        <taxon>Pentapetalae</taxon>
        <taxon>rosids</taxon>
        <taxon>malvids</taxon>
        <taxon>Sapindales</taxon>
        <taxon>Rutaceae</taxon>
        <taxon>Aurantioideae</taxon>
        <taxon>Citrus</taxon>
    </lineage>
</organism>
<keyword evidence="4" id="KW-0496">Mitochondrion</keyword>
<dbReference type="PANTHER" id="PTHR28234">
    <property type="entry name" value="NUCLEAR CONTROL OF ATPASE PROTEIN 2"/>
    <property type="match status" value="1"/>
</dbReference>
<evidence type="ECO:0000256" key="6">
    <source>
        <dbReference type="SAM" id="Phobius"/>
    </source>
</evidence>
<comment type="caution">
    <text evidence="7">The sequence shown here is derived from an EMBL/GenBank/DDBJ whole genome shotgun (WGS) entry which is preliminary data.</text>
</comment>
<dbReference type="Pfam" id="PF08637">
    <property type="entry name" value="NCA2"/>
    <property type="match status" value="1"/>
</dbReference>
<dbReference type="InterPro" id="IPR013946">
    <property type="entry name" value="NCA2-like"/>
</dbReference>
<dbReference type="GO" id="GO:0005741">
    <property type="term" value="C:mitochondrial outer membrane"/>
    <property type="evidence" value="ECO:0007669"/>
    <property type="project" value="TreeGrafter"/>
</dbReference>
<reference evidence="7 8" key="1">
    <citation type="submission" date="2024-05" db="EMBL/GenBank/DDBJ databases">
        <title>Haplotype-resolved chromosome-level genome assembly of Huyou (Citrus changshanensis).</title>
        <authorList>
            <person name="Miao C."/>
            <person name="Chen W."/>
            <person name="Wu Y."/>
            <person name="Wang L."/>
            <person name="Zhao S."/>
            <person name="Grierson D."/>
            <person name="Xu C."/>
            <person name="Chen K."/>
        </authorList>
    </citation>
    <scope>NUCLEOTIDE SEQUENCE [LARGE SCALE GENOMIC DNA]</scope>
    <source>
        <strain evidence="7">01-14</strain>
        <tissue evidence="7">Leaf</tissue>
    </source>
</reference>
<gene>
    <name evidence="7" type="ORF">WN944_009721</name>
</gene>
<name>A0AAP0MQB3_9ROSI</name>
<evidence type="ECO:0000256" key="3">
    <source>
        <dbReference type="ARBA" id="ARBA00022989"/>
    </source>
</evidence>
<evidence type="ECO:0000256" key="2">
    <source>
        <dbReference type="ARBA" id="ARBA00022692"/>
    </source>
</evidence>
<accession>A0AAP0MQB3</accession>
<dbReference type="EMBL" id="JBCGBO010000002">
    <property type="protein sequence ID" value="KAK9221295.1"/>
    <property type="molecule type" value="Genomic_DNA"/>
</dbReference>
<feature type="transmembrane region" description="Helical" evidence="6">
    <location>
        <begin position="622"/>
        <end position="642"/>
    </location>
</feature>
<keyword evidence="2 6" id="KW-0812">Transmembrane</keyword>
<evidence type="ECO:0000256" key="5">
    <source>
        <dbReference type="ARBA" id="ARBA00023136"/>
    </source>
</evidence>